<accession>A0A9W9EMT9</accession>
<dbReference type="Gene3D" id="3.30.200.20">
    <property type="entry name" value="Phosphorylase Kinase, domain 1"/>
    <property type="match status" value="1"/>
</dbReference>
<dbReference type="AlphaFoldDB" id="A0A9W9EMT9"/>
<organism evidence="1 2">
    <name type="scientific">Penicillium alfredii</name>
    <dbReference type="NCBI Taxonomy" id="1506179"/>
    <lineage>
        <taxon>Eukaryota</taxon>
        <taxon>Fungi</taxon>
        <taxon>Dikarya</taxon>
        <taxon>Ascomycota</taxon>
        <taxon>Pezizomycotina</taxon>
        <taxon>Eurotiomycetes</taxon>
        <taxon>Eurotiomycetidae</taxon>
        <taxon>Eurotiales</taxon>
        <taxon>Aspergillaceae</taxon>
        <taxon>Penicillium</taxon>
    </lineage>
</organism>
<gene>
    <name evidence="1" type="ORF">NUU61_009130</name>
</gene>
<protein>
    <submittedName>
        <fullName evidence="1">Uncharacterized protein</fullName>
    </submittedName>
</protein>
<reference evidence="1" key="2">
    <citation type="journal article" date="2023" name="IMA Fungus">
        <title>Comparative genomic study of the Penicillium genus elucidates a diverse pangenome and 15 lateral gene transfer events.</title>
        <authorList>
            <person name="Petersen C."/>
            <person name="Sorensen T."/>
            <person name="Nielsen M.R."/>
            <person name="Sondergaard T.E."/>
            <person name="Sorensen J.L."/>
            <person name="Fitzpatrick D.A."/>
            <person name="Frisvad J.C."/>
            <person name="Nielsen K.L."/>
        </authorList>
    </citation>
    <scope>NUCLEOTIDE SEQUENCE</scope>
    <source>
        <strain evidence="1">IBT 34128</strain>
    </source>
</reference>
<dbReference type="OrthoDB" id="5979581at2759"/>
<dbReference type="Proteomes" id="UP001141434">
    <property type="component" value="Unassembled WGS sequence"/>
</dbReference>
<evidence type="ECO:0000313" key="1">
    <source>
        <dbReference type="EMBL" id="KAJ5084551.1"/>
    </source>
</evidence>
<comment type="caution">
    <text evidence="1">The sequence shown here is derived from an EMBL/GenBank/DDBJ whole genome shotgun (WGS) entry which is preliminary data.</text>
</comment>
<dbReference type="RefSeq" id="XP_056507948.1">
    <property type="nucleotide sequence ID" value="XM_056659655.1"/>
</dbReference>
<dbReference type="EMBL" id="JAPMSZ010000011">
    <property type="protein sequence ID" value="KAJ5084551.1"/>
    <property type="molecule type" value="Genomic_DNA"/>
</dbReference>
<dbReference type="Gene3D" id="1.10.510.10">
    <property type="entry name" value="Transferase(Phosphotransferase) domain 1"/>
    <property type="match status" value="1"/>
</dbReference>
<proteinExistence type="predicted"/>
<keyword evidence="2" id="KW-1185">Reference proteome</keyword>
<dbReference type="GeneID" id="81398824"/>
<name>A0A9W9EMT9_9EURO</name>
<reference evidence="1" key="1">
    <citation type="submission" date="2022-11" db="EMBL/GenBank/DDBJ databases">
        <authorList>
            <person name="Petersen C."/>
        </authorList>
    </citation>
    <scope>NUCLEOTIDE SEQUENCE</scope>
    <source>
        <strain evidence="1">IBT 34128</strain>
    </source>
</reference>
<sequence length="143" mass="17146">MLSSLRRPLPRLGRRWKPLNFSNPNFVRIPEYHKIEEETLPDYIASCYYSTRIGAVSSRRQIGIWIYLNRMTCTRYNDSGRDYVILKIFIQASSLGQQIDHELNIYRLNIYRRIEQSPKDHPGRDAVRMLLDNFYIERPQDKH</sequence>
<evidence type="ECO:0000313" key="2">
    <source>
        <dbReference type="Proteomes" id="UP001141434"/>
    </source>
</evidence>